<name>A0A1V4HSG2_9BACL</name>
<accession>A0A1V4HSG2</accession>
<evidence type="ECO:0000313" key="2">
    <source>
        <dbReference type="Proteomes" id="UP000190626"/>
    </source>
</evidence>
<sequence>MKMSELEAHVAKKSVEEFRRRTQENIRVEKFLKTKKFSLGTFVVKNKGSFMDGVFGVNGDDVGKIVGWDFENNYYRVYYSPYNPYIGVREENLEMFTGEAPEQLKNHKEGIVKRITVDL</sequence>
<protein>
    <submittedName>
        <fullName evidence="1">Uncharacterized protein</fullName>
    </submittedName>
</protein>
<reference evidence="2" key="1">
    <citation type="submission" date="2016-07" db="EMBL/GenBank/DDBJ databases">
        <authorList>
            <person name="Florea S."/>
            <person name="Webb J.S."/>
            <person name="Jaromczyk J."/>
            <person name="Schardl C.L."/>
        </authorList>
    </citation>
    <scope>NUCLEOTIDE SEQUENCE [LARGE SCALE GENOMIC DNA]</scope>
    <source>
        <strain evidence="2">CY1</strain>
    </source>
</reference>
<dbReference type="AlphaFoldDB" id="A0A1V4HSG2"/>
<organism evidence="1 2">
    <name type="scientific">Paenibacillus ferrarius</name>
    <dbReference type="NCBI Taxonomy" id="1469647"/>
    <lineage>
        <taxon>Bacteria</taxon>
        <taxon>Bacillati</taxon>
        <taxon>Bacillota</taxon>
        <taxon>Bacilli</taxon>
        <taxon>Bacillales</taxon>
        <taxon>Paenibacillaceae</taxon>
        <taxon>Paenibacillus</taxon>
    </lineage>
</organism>
<proteinExistence type="predicted"/>
<comment type="caution">
    <text evidence="1">The sequence shown here is derived from an EMBL/GenBank/DDBJ whole genome shotgun (WGS) entry which is preliminary data.</text>
</comment>
<gene>
    <name evidence="1" type="ORF">BC351_01180</name>
</gene>
<dbReference type="RefSeq" id="WP_079408885.1">
    <property type="nucleotide sequence ID" value="NZ_MBTG01000001.1"/>
</dbReference>
<evidence type="ECO:0000313" key="1">
    <source>
        <dbReference type="EMBL" id="OPH61884.1"/>
    </source>
</evidence>
<keyword evidence="2" id="KW-1185">Reference proteome</keyword>
<dbReference type="Proteomes" id="UP000190626">
    <property type="component" value="Unassembled WGS sequence"/>
</dbReference>
<dbReference type="STRING" id="1469647.BC351_01180"/>
<dbReference type="EMBL" id="MBTG01000001">
    <property type="protein sequence ID" value="OPH61884.1"/>
    <property type="molecule type" value="Genomic_DNA"/>
</dbReference>